<evidence type="ECO:0000313" key="1">
    <source>
        <dbReference type="EMBL" id="KAI0032634.1"/>
    </source>
</evidence>
<gene>
    <name evidence="1" type="ORF">K488DRAFT_85676</name>
</gene>
<sequence>MGRKYFFRKRGVWGSRDGIFSISVPENLHEPFRKVTTTPLDSYYTHDPFASLSADLSHAFEAVFEDVSKSVGDELTGEVQRSIDQARRLVVEALFTLISDLAVARQDQAAELQFVLPIGVINSRVEGVYVFVLTLKEPGSPARQKVWRIFLSYH</sequence>
<evidence type="ECO:0000313" key="2">
    <source>
        <dbReference type="Proteomes" id="UP000814128"/>
    </source>
</evidence>
<protein>
    <submittedName>
        <fullName evidence="1">Uncharacterized protein</fullName>
    </submittedName>
</protein>
<keyword evidence="2" id="KW-1185">Reference proteome</keyword>
<accession>A0ACB8QLD0</accession>
<dbReference type="EMBL" id="MU273540">
    <property type="protein sequence ID" value="KAI0032634.1"/>
    <property type="molecule type" value="Genomic_DNA"/>
</dbReference>
<reference evidence="1" key="1">
    <citation type="submission" date="2021-02" db="EMBL/GenBank/DDBJ databases">
        <authorList>
            <consortium name="DOE Joint Genome Institute"/>
            <person name="Ahrendt S."/>
            <person name="Looney B.P."/>
            <person name="Miyauchi S."/>
            <person name="Morin E."/>
            <person name="Drula E."/>
            <person name="Courty P.E."/>
            <person name="Chicoki N."/>
            <person name="Fauchery L."/>
            <person name="Kohler A."/>
            <person name="Kuo A."/>
            <person name="Labutti K."/>
            <person name="Pangilinan J."/>
            <person name="Lipzen A."/>
            <person name="Riley R."/>
            <person name="Andreopoulos W."/>
            <person name="He G."/>
            <person name="Johnson J."/>
            <person name="Barry K.W."/>
            <person name="Grigoriev I.V."/>
            <person name="Nagy L."/>
            <person name="Hibbett D."/>
            <person name="Henrissat B."/>
            <person name="Matheny P.B."/>
            <person name="Labbe J."/>
            <person name="Martin F."/>
        </authorList>
    </citation>
    <scope>NUCLEOTIDE SEQUENCE</scope>
    <source>
        <strain evidence="1">EC-137</strain>
    </source>
</reference>
<dbReference type="Proteomes" id="UP000814128">
    <property type="component" value="Unassembled WGS sequence"/>
</dbReference>
<comment type="caution">
    <text evidence="1">The sequence shown here is derived from an EMBL/GenBank/DDBJ whole genome shotgun (WGS) entry which is preliminary data.</text>
</comment>
<name>A0ACB8QLD0_9AGAM</name>
<organism evidence="1 2">
    <name type="scientific">Vararia minispora EC-137</name>
    <dbReference type="NCBI Taxonomy" id="1314806"/>
    <lineage>
        <taxon>Eukaryota</taxon>
        <taxon>Fungi</taxon>
        <taxon>Dikarya</taxon>
        <taxon>Basidiomycota</taxon>
        <taxon>Agaricomycotina</taxon>
        <taxon>Agaricomycetes</taxon>
        <taxon>Russulales</taxon>
        <taxon>Lachnocladiaceae</taxon>
        <taxon>Vararia</taxon>
    </lineage>
</organism>
<reference evidence="1" key="2">
    <citation type="journal article" date="2022" name="New Phytol.">
        <title>Evolutionary transition to the ectomycorrhizal habit in the genomes of a hyperdiverse lineage of mushroom-forming fungi.</title>
        <authorList>
            <person name="Looney B."/>
            <person name="Miyauchi S."/>
            <person name="Morin E."/>
            <person name="Drula E."/>
            <person name="Courty P.E."/>
            <person name="Kohler A."/>
            <person name="Kuo A."/>
            <person name="LaButti K."/>
            <person name="Pangilinan J."/>
            <person name="Lipzen A."/>
            <person name="Riley R."/>
            <person name="Andreopoulos W."/>
            <person name="He G."/>
            <person name="Johnson J."/>
            <person name="Nolan M."/>
            <person name="Tritt A."/>
            <person name="Barry K.W."/>
            <person name="Grigoriev I.V."/>
            <person name="Nagy L.G."/>
            <person name="Hibbett D."/>
            <person name="Henrissat B."/>
            <person name="Matheny P.B."/>
            <person name="Labbe J."/>
            <person name="Martin F.M."/>
        </authorList>
    </citation>
    <scope>NUCLEOTIDE SEQUENCE</scope>
    <source>
        <strain evidence="1">EC-137</strain>
    </source>
</reference>
<proteinExistence type="predicted"/>